<keyword evidence="4 7" id="KW-0719">Serine esterase</keyword>
<dbReference type="PANTHER" id="PTHR10061">
    <property type="entry name" value="S-FORMYLGLUTATHIONE HYDROLASE"/>
    <property type="match status" value="1"/>
</dbReference>
<dbReference type="EMBL" id="JAQMWT010000262">
    <property type="protein sequence ID" value="KAJ8606630.1"/>
    <property type="molecule type" value="Genomic_DNA"/>
</dbReference>
<dbReference type="PANTHER" id="PTHR10061:SF0">
    <property type="entry name" value="S-FORMYLGLUTATHIONE HYDROLASE"/>
    <property type="match status" value="1"/>
</dbReference>
<evidence type="ECO:0000256" key="5">
    <source>
        <dbReference type="ARBA" id="ARBA00022801"/>
    </source>
</evidence>
<evidence type="ECO:0000313" key="8">
    <source>
        <dbReference type="EMBL" id="KAJ8606630.1"/>
    </source>
</evidence>
<name>A0AAD7UJB3_9STRA</name>
<organism evidence="8 9">
    <name type="scientific">Chrysophaeum taylorii</name>
    <dbReference type="NCBI Taxonomy" id="2483200"/>
    <lineage>
        <taxon>Eukaryota</taxon>
        <taxon>Sar</taxon>
        <taxon>Stramenopiles</taxon>
        <taxon>Ochrophyta</taxon>
        <taxon>Pelagophyceae</taxon>
        <taxon>Pelagomonadales</taxon>
        <taxon>Pelagomonadaceae</taxon>
        <taxon>Chrysophaeum</taxon>
    </lineage>
</organism>
<gene>
    <name evidence="8" type="ORF">CTAYLR_008392</name>
</gene>
<comment type="catalytic activity">
    <reaction evidence="7">
        <text>S-formylglutathione + H2O = formate + glutathione + H(+)</text>
        <dbReference type="Rhea" id="RHEA:14961"/>
        <dbReference type="ChEBI" id="CHEBI:15377"/>
        <dbReference type="ChEBI" id="CHEBI:15378"/>
        <dbReference type="ChEBI" id="CHEBI:15740"/>
        <dbReference type="ChEBI" id="CHEBI:57688"/>
        <dbReference type="ChEBI" id="CHEBI:57925"/>
        <dbReference type="EC" id="3.1.2.12"/>
    </reaction>
</comment>
<feature type="active site" description="Charge relay system" evidence="6">
    <location>
        <position position="259"/>
    </location>
</feature>
<dbReference type="FunFam" id="3.40.50.1820:FF:000002">
    <property type="entry name" value="S-formylglutathione hydrolase"/>
    <property type="match status" value="1"/>
</dbReference>
<dbReference type="InterPro" id="IPR029058">
    <property type="entry name" value="AB_hydrolase_fold"/>
</dbReference>
<feature type="active site" description="Charge relay system" evidence="6">
    <location>
        <position position="146"/>
    </location>
</feature>
<dbReference type="InterPro" id="IPR014186">
    <property type="entry name" value="S-formylglutathione_hydrol"/>
</dbReference>
<comment type="similarity">
    <text evidence="1 7">Belongs to the esterase D family.</text>
</comment>
<dbReference type="GO" id="GO:0005829">
    <property type="term" value="C:cytosol"/>
    <property type="evidence" value="ECO:0007669"/>
    <property type="project" value="TreeGrafter"/>
</dbReference>
<reference evidence="8" key="1">
    <citation type="submission" date="2023-01" db="EMBL/GenBank/DDBJ databases">
        <title>Metagenome sequencing of chrysophaentin producing Chrysophaeum taylorii.</title>
        <authorList>
            <person name="Davison J."/>
            <person name="Bewley C."/>
        </authorList>
    </citation>
    <scope>NUCLEOTIDE SEQUENCE</scope>
    <source>
        <strain evidence="8">NIES-1699</strain>
    </source>
</reference>
<evidence type="ECO:0000256" key="4">
    <source>
        <dbReference type="ARBA" id="ARBA00022487"/>
    </source>
</evidence>
<evidence type="ECO:0000313" key="9">
    <source>
        <dbReference type="Proteomes" id="UP001230188"/>
    </source>
</evidence>
<evidence type="ECO:0000256" key="1">
    <source>
        <dbReference type="ARBA" id="ARBA00005622"/>
    </source>
</evidence>
<keyword evidence="9" id="KW-1185">Reference proteome</keyword>
<comment type="function">
    <text evidence="7">Serine hydrolase involved in the detoxification of formaldehyde.</text>
</comment>
<dbReference type="GO" id="GO:0052689">
    <property type="term" value="F:carboxylic ester hydrolase activity"/>
    <property type="evidence" value="ECO:0007669"/>
    <property type="project" value="UniProtKB-KW"/>
</dbReference>
<feature type="active site" description="Charge relay system" evidence="6">
    <location>
        <position position="223"/>
    </location>
</feature>
<evidence type="ECO:0000256" key="6">
    <source>
        <dbReference type="PIRSR" id="PIRSR614186-1"/>
    </source>
</evidence>
<dbReference type="Pfam" id="PF00756">
    <property type="entry name" value="Esterase"/>
    <property type="match status" value="1"/>
</dbReference>
<dbReference type="InterPro" id="IPR000801">
    <property type="entry name" value="Esterase-like"/>
</dbReference>
<dbReference type="AlphaFoldDB" id="A0AAD7UJB3"/>
<keyword evidence="7" id="KW-0963">Cytoplasm</keyword>
<dbReference type="GO" id="GO:0046294">
    <property type="term" value="P:formaldehyde catabolic process"/>
    <property type="evidence" value="ECO:0007669"/>
    <property type="project" value="InterPro"/>
</dbReference>
<dbReference type="Proteomes" id="UP001230188">
    <property type="component" value="Unassembled WGS sequence"/>
</dbReference>
<evidence type="ECO:0000256" key="2">
    <source>
        <dbReference type="ARBA" id="ARBA00012479"/>
    </source>
</evidence>
<comment type="subcellular location">
    <subcellularLocation>
        <location evidence="7">Cytoplasm</location>
    </subcellularLocation>
</comment>
<evidence type="ECO:0000256" key="7">
    <source>
        <dbReference type="RuleBase" id="RU363068"/>
    </source>
</evidence>
<proteinExistence type="inferred from homology"/>
<evidence type="ECO:0000256" key="3">
    <source>
        <dbReference type="ARBA" id="ARBA00016774"/>
    </source>
</evidence>
<dbReference type="NCBIfam" id="TIGR02821">
    <property type="entry name" value="fghA_ester_D"/>
    <property type="match status" value="1"/>
</dbReference>
<sequence>MKQLARWRQFGGWWTRYAHDARSTKCEMTFSVFVPDGATAAPTLYYLSGLTCTDENFVHKAGAARQASSRGVALVVPDTSPRGNGLAGEDDAYDFGTGAGFYVDALQEPWASAGYKMESYVATELRDLVDGLEGVDADNAGLTGHSMGGHGALTLAFKYPDRYASVSALAPICNPTRCPWGVKAFEGYLGSVDAGEDHDACKLVAKHETGRFDSILVDQGAEDQFLVGDIDQLRPESFRAACDKAGQNLNLRYHPGFDHSYFFISTFIDDHVDFAADRLLNNNNKKHAAS</sequence>
<accession>A0AAD7UJB3</accession>
<dbReference type="Gene3D" id="3.40.50.1820">
    <property type="entry name" value="alpha/beta hydrolase"/>
    <property type="match status" value="1"/>
</dbReference>
<dbReference type="SUPFAM" id="SSF53474">
    <property type="entry name" value="alpha/beta-Hydrolases"/>
    <property type="match status" value="1"/>
</dbReference>
<keyword evidence="5 7" id="KW-0378">Hydrolase</keyword>
<dbReference type="EC" id="3.1.2.12" evidence="2 7"/>
<comment type="caution">
    <text evidence="8">The sequence shown here is derived from an EMBL/GenBank/DDBJ whole genome shotgun (WGS) entry which is preliminary data.</text>
</comment>
<dbReference type="GO" id="GO:0018738">
    <property type="term" value="F:S-formylglutathione hydrolase activity"/>
    <property type="evidence" value="ECO:0007669"/>
    <property type="project" value="UniProtKB-EC"/>
</dbReference>
<protein>
    <recommendedName>
        <fullName evidence="3 7">S-formylglutathione hydrolase</fullName>
        <ecNumber evidence="2 7">3.1.2.12</ecNumber>
    </recommendedName>
</protein>